<evidence type="ECO:0000313" key="11">
    <source>
        <dbReference type="EMBL" id="MBZ6068366.1"/>
    </source>
</evidence>
<evidence type="ECO:0000313" key="12">
    <source>
        <dbReference type="Proteomes" id="UP000774958"/>
    </source>
</evidence>
<reference evidence="11 12" key="1">
    <citation type="submission" date="2021-09" db="EMBL/GenBank/DDBJ databases">
        <title>Aeromonas schubertii isolated from Asian sea bass.</title>
        <authorList>
            <person name="Pinpimai K."/>
        </authorList>
    </citation>
    <scope>NUCLEOTIDE SEQUENCE [LARGE SCALE GENOMIC DNA]</scope>
    <source>
        <strain evidence="11 12">CHULA2021a</strain>
    </source>
</reference>
<evidence type="ECO:0000256" key="3">
    <source>
        <dbReference type="ARBA" id="ARBA00009620"/>
    </source>
</evidence>
<keyword evidence="12" id="KW-1185">Reference proteome</keyword>
<evidence type="ECO:0000256" key="5">
    <source>
        <dbReference type="ARBA" id="ARBA00022692"/>
    </source>
</evidence>
<organism evidence="11 12">
    <name type="scientific">Aeromonas schubertii</name>
    <dbReference type="NCBI Taxonomy" id="652"/>
    <lineage>
        <taxon>Bacteria</taxon>
        <taxon>Pseudomonadati</taxon>
        <taxon>Pseudomonadota</taxon>
        <taxon>Gammaproteobacteria</taxon>
        <taxon>Aeromonadales</taxon>
        <taxon>Aeromonadaceae</taxon>
        <taxon>Aeromonas</taxon>
    </lineage>
</organism>
<evidence type="ECO:0000256" key="10">
    <source>
        <dbReference type="SAM" id="Phobius"/>
    </source>
</evidence>
<comment type="similarity">
    <text evidence="3">Belongs to the COX11/CtaG family.</text>
</comment>
<evidence type="ECO:0000256" key="2">
    <source>
        <dbReference type="ARBA" id="ARBA00004382"/>
    </source>
</evidence>
<dbReference type="Pfam" id="PF04442">
    <property type="entry name" value="CtaG_Cox11"/>
    <property type="match status" value="1"/>
</dbReference>
<dbReference type="Gene3D" id="2.60.370.10">
    <property type="entry name" value="Ctag/Cox11"/>
    <property type="match status" value="1"/>
</dbReference>
<dbReference type="EMBL" id="JAIRBT010000041">
    <property type="protein sequence ID" value="MBZ6068366.1"/>
    <property type="molecule type" value="Genomic_DNA"/>
</dbReference>
<keyword evidence="8" id="KW-0186">Copper</keyword>
<name>A0ABS7VG49_9GAMM</name>
<accession>A0ABS7VG49</accession>
<dbReference type="PANTHER" id="PTHR21320">
    <property type="entry name" value="CYTOCHROME C OXIDASE ASSEMBLY PROTEIN COX11-RELATED"/>
    <property type="match status" value="1"/>
</dbReference>
<feature type="transmembrane region" description="Helical" evidence="10">
    <location>
        <begin position="12"/>
        <end position="31"/>
    </location>
</feature>
<dbReference type="InterPro" id="IPR007533">
    <property type="entry name" value="Cyt_c_oxidase_assmbl_CtaG"/>
</dbReference>
<dbReference type="PANTHER" id="PTHR21320:SF3">
    <property type="entry name" value="CYTOCHROME C OXIDASE ASSEMBLY PROTEIN COX11, MITOCHONDRIAL-RELATED"/>
    <property type="match status" value="1"/>
</dbReference>
<comment type="function">
    <text evidence="1">Exerts its effect at some terminal stage of cytochrome c oxidase synthesis, probably by being involved in the insertion of the copper B into subunit I.</text>
</comment>
<keyword evidence="6" id="KW-0735">Signal-anchor</keyword>
<comment type="subcellular location">
    <subcellularLocation>
        <location evidence="2">Cell inner membrane</location>
        <topology evidence="2">Single-pass type II membrane protein</topology>
        <orientation evidence="2">Periplasmic side</orientation>
    </subcellularLocation>
</comment>
<protein>
    <recommendedName>
        <fullName evidence="4">Cytochrome c oxidase assembly protein CtaG</fullName>
    </recommendedName>
</protein>
<keyword evidence="5 10" id="KW-0812">Transmembrane</keyword>
<dbReference type="InterPro" id="IPR023471">
    <property type="entry name" value="CtaG/Cox11_dom_sf"/>
</dbReference>
<dbReference type="SUPFAM" id="SSF110111">
    <property type="entry name" value="Ctag/Cox11"/>
    <property type="match status" value="1"/>
</dbReference>
<comment type="caution">
    <text evidence="11">The sequence shown here is derived from an EMBL/GenBank/DDBJ whole genome shotgun (WGS) entry which is preliminary data.</text>
</comment>
<evidence type="ECO:0000256" key="4">
    <source>
        <dbReference type="ARBA" id="ARBA00015384"/>
    </source>
</evidence>
<evidence type="ECO:0000256" key="7">
    <source>
        <dbReference type="ARBA" id="ARBA00022989"/>
    </source>
</evidence>
<dbReference type="Proteomes" id="UP000774958">
    <property type="component" value="Unassembled WGS sequence"/>
</dbReference>
<evidence type="ECO:0000256" key="9">
    <source>
        <dbReference type="ARBA" id="ARBA00023136"/>
    </source>
</evidence>
<keyword evidence="9 10" id="KW-0472">Membrane</keyword>
<dbReference type="NCBIfam" id="NF003465">
    <property type="entry name" value="PRK05089.1"/>
    <property type="match status" value="1"/>
</dbReference>
<evidence type="ECO:0000256" key="1">
    <source>
        <dbReference type="ARBA" id="ARBA00004007"/>
    </source>
</evidence>
<evidence type="ECO:0000256" key="8">
    <source>
        <dbReference type="ARBA" id="ARBA00023008"/>
    </source>
</evidence>
<evidence type="ECO:0000256" key="6">
    <source>
        <dbReference type="ARBA" id="ARBA00022968"/>
    </source>
</evidence>
<proteinExistence type="inferred from homology"/>
<sequence>MTTPNHAPLIKRLLLLIALMFGFAFALVPLYDLFCQATGLNGKTASRPADQPARQIDGRREIRVEFLAHTAPPMAWQFEPGMTSLLVHPGETRLIHYLAYNPTPDAMTGQAVPSVSPGAAAAYFKKMACFCFEQQTLKGGEHKEMALQFYVDPALPSEINTITLSYTLFDISTAQVKKP</sequence>
<gene>
    <name evidence="11" type="ORF">LA374_19460</name>
</gene>
<dbReference type="PIRSF" id="PIRSF005413">
    <property type="entry name" value="COX11"/>
    <property type="match status" value="1"/>
</dbReference>
<keyword evidence="7 10" id="KW-1133">Transmembrane helix</keyword>
<dbReference type="RefSeq" id="WP_224163715.1">
    <property type="nucleotide sequence ID" value="NZ_JAIRBT010000041.1"/>
</dbReference>